<dbReference type="EMBL" id="JBHSGN010000026">
    <property type="protein sequence ID" value="MFC4672831.1"/>
    <property type="molecule type" value="Genomic_DNA"/>
</dbReference>
<protein>
    <submittedName>
        <fullName evidence="5">Toprim domain-containing protein</fullName>
    </submittedName>
</protein>
<evidence type="ECO:0000256" key="2">
    <source>
        <dbReference type="ARBA" id="ARBA00022771"/>
    </source>
</evidence>
<dbReference type="RefSeq" id="WP_379994043.1">
    <property type="nucleotide sequence ID" value="NZ_JBHSGN010000026.1"/>
</dbReference>
<sequence>MNAAQAKTIKIAEYLQSLGYSPAKIQGCNYWYCSPYREERTASFKVDTNKNTWHDFGTGEGGDIIDLAQKIGNCSVETALCNLANIQPNFSFFQSKNILQDNPTTIITDIRPIAHPKLIEWVKERRIDLHLANLYCREIHYQNQSGQFFSVGFRNDKGGYELNSPPSFKSCISPKEITTFQNGKDSCLVFEGFWDFLSYLTIQKIERTKHDVAVLNSTANTEKAMNFLKTHREIYTYLDNDDAGRKATELIKSANLTVYNRSTQFAGYKDLNDYLRGKKQLLKKQVRKGFKL</sequence>
<evidence type="ECO:0000256" key="3">
    <source>
        <dbReference type="ARBA" id="ARBA00022833"/>
    </source>
</evidence>
<dbReference type="Gene3D" id="3.40.1360.10">
    <property type="match status" value="1"/>
</dbReference>
<proteinExistence type="predicted"/>
<gene>
    <name evidence="5" type="ORF">ACFO6W_03900</name>
</gene>
<organism evidence="5 6">
    <name type="scientific">Dysgonomonas termitidis</name>
    <dbReference type="NCBI Taxonomy" id="1516126"/>
    <lineage>
        <taxon>Bacteria</taxon>
        <taxon>Pseudomonadati</taxon>
        <taxon>Bacteroidota</taxon>
        <taxon>Bacteroidia</taxon>
        <taxon>Bacteroidales</taxon>
        <taxon>Dysgonomonadaceae</taxon>
        <taxon>Dysgonomonas</taxon>
    </lineage>
</organism>
<dbReference type="Proteomes" id="UP001596023">
    <property type="component" value="Unassembled WGS sequence"/>
</dbReference>
<dbReference type="InterPro" id="IPR036977">
    <property type="entry name" value="DNA_primase_Znf_CHC2"/>
</dbReference>
<dbReference type="Gene3D" id="3.90.580.10">
    <property type="entry name" value="Zinc finger, CHC2-type domain"/>
    <property type="match status" value="1"/>
</dbReference>
<accession>A0ABV9KT17</accession>
<feature type="domain" description="Zinc finger CHC2-type" evidence="4">
    <location>
        <begin position="30"/>
        <end position="84"/>
    </location>
</feature>
<evidence type="ECO:0000256" key="1">
    <source>
        <dbReference type="ARBA" id="ARBA00022723"/>
    </source>
</evidence>
<name>A0ABV9KT17_9BACT</name>
<keyword evidence="3" id="KW-0862">Zinc</keyword>
<dbReference type="PANTHER" id="PTHR30313">
    <property type="entry name" value="DNA PRIMASE"/>
    <property type="match status" value="1"/>
</dbReference>
<dbReference type="SMART" id="SM00400">
    <property type="entry name" value="ZnF_CHCC"/>
    <property type="match status" value="1"/>
</dbReference>
<evidence type="ECO:0000259" key="4">
    <source>
        <dbReference type="SMART" id="SM00400"/>
    </source>
</evidence>
<reference evidence="6" key="1">
    <citation type="journal article" date="2019" name="Int. J. Syst. Evol. Microbiol.">
        <title>The Global Catalogue of Microorganisms (GCM) 10K type strain sequencing project: providing services to taxonomists for standard genome sequencing and annotation.</title>
        <authorList>
            <consortium name="The Broad Institute Genomics Platform"/>
            <consortium name="The Broad Institute Genome Sequencing Center for Infectious Disease"/>
            <person name="Wu L."/>
            <person name="Ma J."/>
        </authorList>
    </citation>
    <scope>NUCLEOTIDE SEQUENCE [LARGE SCALE GENOMIC DNA]</scope>
    <source>
        <strain evidence="6">CCUG 66188</strain>
    </source>
</reference>
<dbReference type="SUPFAM" id="SSF56731">
    <property type="entry name" value="DNA primase core"/>
    <property type="match status" value="1"/>
</dbReference>
<dbReference type="Pfam" id="PF13155">
    <property type="entry name" value="Toprim_2"/>
    <property type="match status" value="1"/>
</dbReference>
<keyword evidence="1" id="KW-0479">Metal-binding</keyword>
<comment type="caution">
    <text evidence="5">The sequence shown here is derived from an EMBL/GenBank/DDBJ whole genome shotgun (WGS) entry which is preliminary data.</text>
</comment>
<dbReference type="SUPFAM" id="SSF57783">
    <property type="entry name" value="Zinc beta-ribbon"/>
    <property type="match status" value="1"/>
</dbReference>
<keyword evidence="2" id="KW-0863">Zinc-finger</keyword>
<dbReference type="PANTHER" id="PTHR30313:SF2">
    <property type="entry name" value="DNA PRIMASE"/>
    <property type="match status" value="1"/>
</dbReference>
<evidence type="ECO:0000313" key="6">
    <source>
        <dbReference type="Proteomes" id="UP001596023"/>
    </source>
</evidence>
<evidence type="ECO:0000313" key="5">
    <source>
        <dbReference type="EMBL" id="MFC4672831.1"/>
    </source>
</evidence>
<keyword evidence="6" id="KW-1185">Reference proteome</keyword>
<dbReference type="Pfam" id="PF01807">
    <property type="entry name" value="Zn_ribbon_DnaG"/>
    <property type="match status" value="1"/>
</dbReference>
<dbReference type="InterPro" id="IPR002694">
    <property type="entry name" value="Znf_CHC2"/>
</dbReference>
<dbReference type="InterPro" id="IPR050219">
    <property type="entry name" value="DnaG_primase"/>
</dbReference>